<feature type="transmembrane region" description="Helical" evidence="16">
    <location>
        <begin position="257"/>
        <end position="276"/>
    </location>
</feature>
<dbReference type="KEGG" id="spu:115918037"/>
<organism evidence="18 19">
    <name type="scientific">Strongylocentrotus purpuratus</name>
    <name type="common">Purple sea urchin</name>
    <dbReference type="NCBI Taxonomy" id="7668"/>
    <lineage>
        <taxon>Eukaryota</taxon>
        <taxon>Metazoa</taxon>
        <taxon>Echinodermata</taxon>
        <taxon>Eleutherozoa</taxon>
        <taxon>Echinozoa</taxon>
        <taxon>Echinoidea</taxon>
        <taxon>Euechinoidea</taxon>
        <taxon>Echinacea</taxon>
        <taxon>Camarodonta</taxon>
        <taxon>Echinidea</taxon>
        <taxon>Strongylocentrotidae</taxon>
        <taxon>Strongylocentrotus</taxon>
    </lineage>
</organism>
<dbReference type="GO" id="GO:0046872">
    <property type="term" value="F:metal ion binding"/>
    <property type="evidence" value="ECO:0007669"/>
    <property type="project" value="UniProtKB-KW"/>
</dbReference>
<feature type="compositionally biased region" description="Basic and acidic residues" evidence="15">
    <location>
        <begin position="45"/>
        <end position="60"/>
    </location>
</feature>
<evidence type="ECO:0000313" key="18">
    <source>
        <dbReference type="EnsemblMetazoa" id="XP_030836850"/>
    </source>
</evidence>
<comment type="cofactor">
    <cofactor evidence="2">
        <name>Mg(2+)</name>
        <dbReference type="ChEBI" id="CHEBI:18420"/>
    </cofactor>
</comment>
<dbReference type="AlphaFoldDB" id="A0A7M7NHW4"/>
<protein>
    <recommendedName>
        <fullName evidence="4">adenylate cyclase</fullName>
        <ecNumber evidence="4">4.6.1.1</ecNumber>
    </recommendedName>
</protein>
<dbReference type="CDD" id="cd07302">
    <property type="entry name" value="CHD"/>
    <property type="match status" value="1"/>
</dbReference>
<dbReference type="Proteomes" id="UP000007110">
    <property type="component" value="Unassembled WGS sequence"/>
</dbReference>
<dbReference type="GO" id="GO:0005886">
    <property type="term" value="C:plasma membrane"/>
    <property type="evidence" value="ECO:0000318"/>
    <property type="project" value="GO_Central"/>
</dbReference>
<keyword evidence="9" id="KW-0460">Magnesium</keyword>
<evidence type="ECO:0000259" key="17">
    <source>
        <dbReference type="PROSITE" id="PS50125"/>
    </source>
</evidence>
<keyword evidence="13 14" id="KW-0456">Lyase</keyword>
<keyword evidence="11" id="KW-0115">cAMP biosynthesis</keyword>
<dbReference type="OrthoDB" id="10035433at2759"/>
<keyword evidence="6" id="KW-0479">Metal-binding</keyword>
<dbReference type="PROSITE" id="PS00452">
    <property type="entry name" value="GUANYLATE_CYCLASE_1"/>
    <property type="match status" value="1"/>
</dbReference>
<keyword evidence="5 16" id="KW-0812">Transmembrane</keyword>
<evidence type="ECO:0000256" key="4">
    <source>
        <dbReference type="ARBA" id="ARBA00012201"/>
    </source>
</evidence>
<comment type="subcellular location">
    <subcellularLocation>
        <location evidence="3">Membrane</location>
        <topology evidence="3">Multi-pass membrane protein</topology>
    </subcellularLocation>
</comment>
<evidence type="ECO:0000256" key="9">
    <source>
        <dbReference type="ARBA" id="ARBA00022842"/>
    </source>
</evidence>
<name>A0A7M7NHW4_STRPU</name>
<evidence type="ECO:0000256" key="12">
    <source>
        <dbReference type="ARBA" id="ARBA00023136"/>
    </source>
</evidence>
<dbReference type="InParanoid" id="A0A7M7NHW4"/>
<evidence type="ECO:0000256" key="11">
    <source>
        <dbReference type="ARBA" id="ARBA00022998"/>
    </source>
</evidence>
<feature type="transmembrane region" description="Helical" evidence="16">
    <location>
        <begin position="230"/>
        <end position="251"/>
    </location>
</feature>
<evidence type="ECO:0000256" key="15">
    <source>
        <dbReference type="SAM" id="MobiDB-lite"/>
    </source>
</evidence>
<dbReference type="InterPro" id="IPR001054">
    <property type="entry name" value="A/G_cyclase"/>
</dbReference>
<dbReference type="GO" id="GO:0005524">
    <property type="term" value="F:ATP binding"/>
    <property type="evidence" value="ECO:0007669"/>
    <property type="project" value="UniProtKB-KW"/>
</dbReference>
<keyword evidence="8" id="KW-0067">ATP-binding</keyword>
<evidence type="ECO:0000256" key="10">
    <source>
        <dbReference type="ARBA" id="ARBA00022989"/>
    </source>
</evidence>
<dbReference type="InterPro" id="IPR018297">
    <property type="entry name" value="A/G_cyclase_CS"/>
</dbReference>
<dbReference type="EnsemblMetazoa" id="XM_030980990">
    <property type="protein sequence ID" value="XP_030836850"/>
    <property type="gene ID" value="LOC115918037"/>
</dbReference>
<keyword evidence="19" id="KW-1185">Reference proteome</keyword>
<accession>A0A7M7NHW4</accession>
<dbReference type="PANTHER" id="PTHR45627">
    <property type="entry name" value="ADENYLATE CYCLASE TYPE 1"/>
    <property type="match status" value="1"/>
</dbReference>
<evidence type="ECO:0000256" key="16">
    <source>
        <dbReference type="SAM" id="Phobius"/>
    </source>
</evidence>
<evidence type="ECO:0000256" key="14">
    <source>
        <dbReference type="RuleBase" id="RU000405"/>
    </source>
</evidence>
<feature type="region of interest" description="Disordered" evidence="15">
    <location>
        <begin position="1"/>
        <end position="133"/>
    </location>
</feature>
<dbReference type="SUPFAM" id="SSF55073">
    <property type="entry name" value="Nucleotide cyclase"/>
    <property type="match status" value="1"/>
</dbReference>
<dbReference type="GO" id="GO:0004016">
    <property type="term" value="F:adenylate cyclase activity"/>
    <property type="evidence" value="ECO:0000318"/>
    <property type="project" value="GO_Central"/>
</dbReference>
<evidence type="ECO:0000256" key="7">
    <source>
        <dbReference type="ARBA" id="ARBA00022741"/>
    </source>
</evidence>
<dbReference type="GO" id="GO:0035556">
    <property type="term" value="P:intracellular signal transduction"/>
    <property type="evidence" value="ECO:0007669"/>
    <property type="project" value="InterPro"/>
</dbReference>
<feature type="transmembrane region" description="Helical" evidence="16">
    <location>
        <begin position="423"/>
        <end position="441"/>
    </location>
</feature>
<feature type="region of interest" description="Disordered" evidence="15">
    <location>
        <begin position="192"/>
        <end position="220"/>
    </location>
</feature>
<reference evidence="18" key="2">
    <citation type="submission" date="2021-01" db="UniProtKB">
        <authorList>
            <consortium name="EnsemblMetazoa"/>
        </authorList>
    </citation>
    <scope>IDENTIFICATION</scope>
</reference>
<dbReference type="InterPro" id="IPR029787">
    <property type="entry name" value="Nucleotide_cyclase"/>
</dbReference>
<dbReference type="GeneID" id="115918037"/>
<dbReference type="OMA" id="IGYNHGR"/>
<dbReference type="PROSITE" id="PS50125">
    <property type="entry name" value="GUANYLATE_CYCLASE_2"/>
    <property type="match status" value="1"/>
</dbReference>
<evidence type="ECO:0000313" key="19">
    <source>
        <dbReference type="Proteomes" id="UP000007110"/>
    </source>
</evidence>
<dbReference type="Gene3D" id="3.30.70.1230">
    <property type="entry name" value="Nucleotide cyclase"/>
    <property type="match status" value="1"/>
</dbReference>
<comment type="catalytic activity">
    <reaction evidence="1">
        <text>ATP = 3',5'-cyclic AMP + diphosphate</text>
        <dbReference type="Rhea" id="RHEA:15389"/>
        <dbReference type="ChEBI" id="CHEBI:30616"/>
        <dbReference type="ChEBI" id="CHEBI:33019"/>
        <dbReference type="ChEBI" id="CHEBI:58165"/>
        <dbReference type="EC" id="4.6.1.1"/>
    </reaction>
</comment>
<keyword evidence="12 16" id="KW-0472">Membrane</keyword>
<dbReference type="Pfam" id="PF00211">
    <property type="entry name" value="Guanylate_cyc"/>
    <property type="match status" value="1"/>
</dbReference>
<keyword evidence="10 16" id="KW-1133">Transmembrane helix</keyword>
<dbReference type="RefSeq" id="XP_030836850.1">
    <property type="nucleotide sequence ID" value="XM_030980990.1"/>
</dbReference>
<dbReference type="SMART" id="SM00044">
    <property type="entry name" value="CYCc"/>
    <property type="match status" value="1"/>
</dbReference>
<sequence length="696" mass="78015">MKTYFIAGRNASASPATKYHGNMSSVASLDGASGSAANAMEDTDSERGEGSEAAKQDLQSRKPLLASNTTNGASGSGGSPEKSVEEVPEAAEEGKDAVLNHAENQAGGDAKPENGGVVGQPSPKAETPQDGQASPLTLNASIIMHHNEEPNTENQLTKFLKEDGEMDYFEKPPISQLSLRFNNSEVEDKYHSQFTPDYMQPDRQQDANDDKRNERRHSSETISTTRYNTLLDVCIAFATFILVGISCFLVLDISIPWAVLFPVISILQVIILLAMIREAFCRNLGIILAEYIAALFHNWYRRHILGALLLCCPVIAVFTNYTCNDDGCFGENRLFFCFLIVVSLLHFCNFVQLNMWMKLLLALVSGTILMVLLFICRSCPVMVDTEFFDGTAPTPYDLVDATPTMMSDLCEMNSHHYVNPEEVILVILLLLILIFVLNREYEIGFRLNYYSNYQALVDHEKMKSLQEEAEKLLHHIVPQFVTEQLRTTSKFSQNHDNVAVIFCSIVNFNDFYEEAYEGGKECIRVLHELISDFDNLLNDPKYKEVEKIKTIGSTYMAACGLRPSEKPNNVQTLITLMDFSDEMMMQLQKFNDDVLSMTIGAFNFILRIGYNHGKLTSGVIGTTKLLYDIWGDTVNVASRMDSTGMPGHVQVTEHSMTVLEPYYEFEKRGEVKVRGKGDMTTYLLVKKRPVPLTETQ</sequence>
<evidence type="ECO:0000256" key="1">
    <source>
        <dbReference type="ARBA" id="ARBA00001593"/>
    </source>
</evidence>
<dbReference type="PANTHER" id="PTHR45627:SF8">
    <property type="entry name" value="ADENYLATE CYCLASE TYPE 9"/>
    <property type="match status" value="1"/>
</dbReference>
<dbReference type="FunFam" id="3.30.70.1230:FF:000008">
    <property type="entry name" value="Adenylate cyclase type 9"/>
    <property type="match status" value="1"/>
</dbReference>
<comment type="similarity">
    <text evidence="14">Belongs to the adenylyl cyclase class-4/guanylyl cyclase family.</text>
</comment>
<evidence type="ECO:0000256" key="8">
    <source>
        <dbReference type="ARBA" id="ARBA00022840"/>
    </source>
</evidence>
<evidence type="ECO:0000256" key="2">
    <source>
        <dbReference type="ARBA" id="ARBA00001946"/>
    </source>
</evidence>
<feature type="domain" description="Guanylate cyclase" evidence="17">
    <location>
        <begin position="499"/>
        <end position="641"/>
    </location>
</feature>
<proteinExistence type="inferred from homology"/>
<reference evidence="19" key="1">
    <citation type="submission" date="2015-02" db="EMBL/GenBank/DDBJ databases">
        <title>Genome sequencing for Strongylocentrotus purpuratus.</title>
        <authorList>
            <person name="Murali S."/>
            <person name="Liu Y."/>
            <person name="Vee V."/>
            <person name="English A."/>
            <person name="Wang M."/>
            <person name="Skinner E."/>
            <person name="Han Y."/>
            <person name="Muzny D.M."/>
            <person name="Worley K.C."/>
            <person name="Gibbs R.A."/>
        </authorList>
    </citation>
    <scope>NUCLEOTIDE SEQUENCE</scope>
</reference>
<feature type="transmembrane region" description="Helical" evidence="16">
    <location>
        <begin position="333"/>
        <end position="352"/>
    </location>
</feature>
<feature type="transmembrane region" description="Helical" evidence="16">
    <location>
        <begin position="359"/>
        <end position="383"/>
    </location>
</feature>
<evidence type="ECO:0000256" key="13">
    <source>
        <dbReference type="ARBA" id="ARBA00023239"/>
    </source>
</evidence>
<evidence type="ECO:0000256" key="6">
    <source>
        <dbReference type="ARBA" id="ARBA00022723"/>
    </source>
</evidence>
<evidence type="ECO:0000256" key="3">
    <source>
        <dbReference type="ARBA" id="ARBA00004141"/>
    </source>
</evidence>
<dbReference type="GO" id="GO:0007189">
    <property type="term" value="P:adenylate cyclase-activating G protein-coupled receptor signaling pathway"/>
    <property type="evidence" value="ECO:0000318"/>
    <property type="project" value="GO_Central"/>
</dbReference>
<feature type="transmembrane region" description="Helical" evidence="16">
    <location>
        <begin position="304"/>
        <end position="321"/>
    </location>
</feature>
<evidence type="ECO:0000256" key="5">
    <source>
        <dbReference type="ARBA" id="ARBA00022692"/>
    </source>
</evidence>
<dbReference type="GO" id="GO:0006171">
    <property type="term" value="P:cAMP biosynthetic process"/>
    <property type="evidence" value="ECO:0000318"/>
    <property type="project" value="GO_Central"/>
</dbReference>
<dbReference type="EC" id="4.6.1.1" evidence="4"/>
<keyword evidence="7" id="KW-0547">Nucleotide-binding</keyword>
<feature type="compositionally biased region" description="Basic and acidic residues" evidence="15">
    <location>
        <begin position="203"/>
        <end position="219"/>
    </location>
</feature>